<keyword evidence="4" id="KW-0411">Iron-sulfur</keyword>
<evidence type="ECO:0000313" key="6">
    <source>
        <dbReference type="EMBL" id="BCS96093.1"/>
    </source>
</evidence>
<evidence type="ECO:0000259" key="5">
    <source>
        <dbReference type="PROSITE" id="PS51379"/>
    </source>
</evidence>
<dbReference type="InterPro" id="IPR045865">
    <property type="entry name" value="ACT-like_dom_sf"/>
</dbReference>
<dbReference type="InterPro" id="IPR017896">
    <property type="entry name" value="4Fe4S_Fe-S-bd"/>
</dbReference>
<evidence type="ECO:0000313" key="7">
    <source>
        <dbReference type="Proteomes" id="UP001320148"/>
    </source>
</evidence>
<dbReference type="Gene3D" id="3.30.70.260">
    <property type="match status" value="1"/>
</dbReference>
<protein>
    <recommendedName>
        <fullName evidence="5">4Fe-4S ferredoxin-type domain-containing protein</fullName>
    </recommendedName>
</protein>
<organism evidence="6 7">
    <name type="scientific">Desulfoluna limicola</name>
    <dbReference type="NCBI Taxonomy" id="2810562"/>
    <lineage>
        <taxon>Bacteria</taxon>
        <taxon>Pseudomonadati</taxon>
        <taxon>Thermodesulfobacteriota</taxon>
        <taxon>Desulfobacteria</taxon>
        <taxon>Desulfobacterales</taxon>
        <taxon>Desulfolunaceae</taxon>
        <taxon>Desulfoluna</taxon>
    </lineage>
</organism>
<feature type="domain" description="4Fe-4S ferredoxin-type" evidence="5">
    <location>
        <begin position="143"/>
        <end position="172"/>
    </location>
</feature>
<accession>A0ABM7PFT9</accession>
<evidence type="ECO:0000256" key="1">
    <source>
        <dbReference type="ARBA" id="ARBA00022485"/>
    </source>
</evidence>
<evidence type="ECO:0000256" key="3">
    <source>
        <dbReference type="ARBA" id="ARBA00023004"/>
    </source>
</evidence>
<gene>
    <name evidence="6" type="ORF">DSLASN_17250</name>
</gene>
<dbReference type="Proteomes" id="UP001320148">
    <property type="component" value="Chromosome"/>
</dbReference>
<feature type="domain" description="4Fe-4S ferredoxin-type" evidence="5">
    <location>
        <begin position="174"/>
        <end position="203"/>
    </location>
</feature>
<dbReference type="SMART" id="SM00930">
    <property type="entry name" value="NIL"/>
    <property type="match status" value="1"/>
</dbReference>
<dbReference type="PANTHER" id="PTHR43687">
    <property type="entry name" value="ADENYLYLSULFATE REDUCTASE, BETA SUBUNIT"/>
    <property type="match status" value="1"/>
</dbReference>
<evidence type="ECO:0000256" key="2">
    <source>
        <dbReference type="ARBA" id="ARBA00022723"/>
    </source>
</evidence>
<dbReference type="Pfam" id="PF12838">
    <property type="entry name" value="Fer4_7"/>
    <property type="match status" value="1"/>
</dbReference>
<evidence type="ECO:0000256" key="4">
    <source>
        <dbReference type="ARBA" id="ARBA00023014"/>
    </source>
</evidence>
<proteinExistence type="predicted"/>
<keyword evidence="7" id="KW-1185">Reference proteome</keyword>
<keyword evidence="2" id="KW-0479">Metal-binding</keyword>
<dbReference type="SUPFAM" id="SSF55021">
    <property type="entry name" value="ACT-like"/>
    <property type="match status" value="1"/>
</dbReference>
<dbReference type="EMBL" id="AP024488">
    <property type="protein sequence ID" value="BCS96093.1"/>
    <property type="molecule type" value="Genomic_DNA"/>
</dbReference>
<keyword evidence="1" id="KW-0004">4Fe-4S</keyword>
<reference evidence="6 7" key="1">
    <citation type="submission" date="2021-02" db="EMBL/GenBank/DDBJ databases">
        <title>Complete genome of Desulfoluna sp. strain ASN36.</title>
        <authorList>
            <person name="Takahashi A."/>
            <person name="Kojima H."/>
            <person name="Fukui M."/>
        </authorList>
    </citation>
    <scope>NUCLEOTIDE SEQUENCE [LARGE SCALE GENOMIC DNA]</scope>
    <source>
        <strain evidence="6 7">ASN36</strain>
    </source>
</reference>
<dbReference type="PANTHER" id="PTHR43687:SF1">
    <property type="entry name" value="FERREDOXIN III"/>
    <property type="match status" value="1"/>
</dbReference>
<dbReference type="Gene3D" id="3.30.70.20">
    <property type="match status" value="1"/>
</dbReference>
<keyword evidence="3" id="KW-0408">Iron</keyword>
<sequence>MLTPLARPVNIEPFLKGVLATLFPGVPRVLSDRDMPPTPRVAHTVQPDRTVTVHRRFIIGTASEAYSVQSKILILRFPKESSPEPVVCYLARDYELTFAILHANIFPRREGMMVLELKGTRENFKNGLEYLKSKGIKVSRSDQEVTREEDRCTHCGACTSVCPTNALSIKRPSMEVIFDLEKCSACELCVPTCPSRAMKANPKDKNFF</sequence>
<dbReference type="SUPFAM" id="SSF54862">
    <property type="entry name" value="4Fe-4S ferredoxins"/>
    <property type="match status" value="1"/>
</dbReference>
<dbReference type="PROSITE" id="PS51379">
    <property type="entry name" value="4FE4S_FER_2"/>
    <property type="match status" value="2"/>
</dbReference>
<dbReference type="InterPro" id="IPR018449">
    <property type="entry name" value="NIL_domain"/>
</dbReference>
<dbReference type="PROSITE" id="PS00198">
    <property type="entry name" value="4FE4S_FER_1"/>
    <property type="match status" value="2"/>
</dbReference>
<dbReference type="Pfam" id="PF09383">
    <property type="entry name" value="NIL"/>
    <property type="match status" value="1"/>
</dbReference>
<name>A0ABM7PFT9_9BACT</name>
<dbReference type="InterPro" id="IPR050572">
    <property type="entry name" value="Fe-S_Ferredoxin"/>
</dbReference>
<dbReference type="InterPro" id="IPR017900">
    <property type="entry name" value="4Fe4S_Fe_S_CS"/>
</dbReference>